<evidence type="ECO:0000259" key="2">
    <source>
        <dbReference type="PROSITE" id="PS00028"/>
    </source>
</evidence>
<dbReference type="RefSeq" id="XP_059606936.1">
    <property type="nucleotide sequence ID" value="XM_059749469.1"/>
</dbReference>
<dbReference type="VEuPathDB" id="FungiDB:An08g11820"/>
<evidence type="ECO:0000256" key="1">
    <source>
        <dbReference type="SAM" id="MobiDB-lite"/>
    </source>
</evidence>
<reference evidence="3" key="1">
    <citation type="submission" date="2025-02" db="EMBL/GenBank/DDBJ databases">
        <authorList>
            <consortium name="NCBI Genome Project"/>
        </authorList>
    </citation>
    <scope>NUCLEOTIDE SEQUENCE</scope>
</reference>
<reference evidence="3" key="2">
    <citation type="submission" date="2025-08" db="UniProtKB">
        <authorList>
            <consortium name="RefSeq"/>
        </authorList>
    </citation>
    <scope>IDENTIFICATION</scope>
</reference>
<evidence type="ECO:0000313" key="3">
    <source>
        <dbReference type="RefSeq" id="XP_059606936.1"/>
    </source>
</evidence>
<dbReference type="KEGG" id="ang:An08g11820"/>
<dbReference type="InterPro" id="IPR013087">
    <property type="entry name" value="Znf_C2H2_type"/>
</dbReference>
<name>A0AAJ8E4U3_ASPNG</name>
<accession>A0AAJ8E4U3</accession>
<organism evidence="3">
    <name type="scientific">Aspergillus niger</name>
    <dbReference type="NCBI Taxonomy" id="5061"/>
    <lineage>
        <taxon>Eukaryota</taxon>
        <taxon>Fungi</taxon>
        <taxon>Dikarya</taxon>
        <taxon>Ascomycota</taxon>
        <taxon>Pezizomycotina</taxon>
        <taxon>Eurotiomycetes</taxon>
        <taxon>Eurotiomycetidae</taxon>
        <taxon>Eurotiales</taxon>
        <taxon>Aspergillaceae</taxon>
        <taxon>Aspergillus</taxon>
        <taxon>Aspergillus subgen. Circumdati</taxon>
    </lineage>
</organism>
<proteinExistence type="predicted"/>
<sequence>MLFSPLGSRDLTHKQFHITSTLDWKNTSRFSRAGCCWGLHSCMGHSEAVIVAVPAEIWKPQKPRYLSLAETMHSLHVFISLDRAHHNQESSTISCSVSSVDGIGGENGRYNGAQEGTIYQSLVHDSSWFMSLPAGFSIGTAHGFSISSLAAPTHRLSPLPACSPVSTTYGRVSLRILELWLTHLTNIFKTFMVTSTRERINIDDLLDPAHANDGEKFCDNRRPSRRFSGKTEKDTITHKIQPGSRGERMLPRKIYVCPMVGCSKIFPTYAKKMNHFRRRHLPSATEDRPKAQFYNPPSLESHQAATKGCQNSHSWNRVRVSYPRLLSVPLPSNPIDNYSWSTEGQWSAYIGAS</sequence>
<dbReference type="PROSITE" id="PS00028">
    <property type="entry name" value="ZINC_FINGER_C2H2_1"/>
    <property type="match status" value="1"/>
</dbReference>
<protein>
    <recommendedName>
        <fullName evidence="2">C2H2-type domain-containing protein</fullName>
    </recommendedName>
</protein>
<dbReference type="GeneID" id="84591884"/>
<gene>
    <name evidence="3" type="ORF">An08g11820</name>
</gene>
<feature type="region of interest" description="Disordered" evidence="1">
    <location>
        <begin position="217"/>
        <end position="244"/>
    </location>
</feature>
<feature type="domain" description="C2H2-type" evidence="2">
    <location>
        <begin position="257"/>
        <end position="280"/>
    </location>
</feature>
<dbReference type="AlphaFoldDB" id="A0AAJ8E4U3"/>